<dbReference type="SUPFAM" id="SSF55781">
    <property type="entry name" value="GAF domain-like"/>
    <property type="match status" value="1"/>
</dbReference>
<gene>
    <name evidence="3" type="ORF">SDRG_02177</name>
</gene>
<dbReference type="Pfam" id="PF01590">
    <property type="entry name" value="GAF"/>
    <property type="match status" value="1"/>
</dbReference>
<feature type="domain" description="GAF" evidence="2">
    <location>
        <begin position="224"/>
        <end position="277"/>
    </location>
</feature>
<reference evidence="3 4" key="1">
    <citation type="submission" date="2012-04" db="EMBL/GenBank/DDBJ databases">
        <title>The Genome Sequence of Saprolegnia declina VS20.</title>
        <authorList>
            <consortium name="The Broad Institute Genome Sequencing Platform"/>
            <person name="Russ C."/>
            <person name="Nusbaum C."/>
            <person name="Tyler B."/>
            <person name="van West P."/>
            <person name="Dieguez-Uribeondo J."/>
            <person name="de Bruijn I."/>
            <person name="Tripathy S."/>
            <person name="Jiang R."/>
            <person name="Young S.K."/>
            <person name="Zeng Q."/>
            <person name="Gargeya S."/>
            <person name="Fitzgerald M."/>
            <person name="Haas B."/>
            <person name="Abouelleil A."/>
            <person name="Alvarado L."/>
            <person name="Arachchi H.M."/>
            <person name="Berlin A."/>
            <person name="Chapman S.B."/>
            <person name="Goldberg J."/>
            <person name="Griggs A."/>
            <person name="Gujja S."/>
            <person name="Hansen M."/>
            <person name="Howarth C."/>
            <person name="Imamovic A."/>
            <person name="Larimer J."/>
            <person name="McCowen C."/>
            <person name="Montmayeur A."/>
            <person name="Murphy C."/>
            <person name="Neiman D."/>
            <person name="Pearson M."/>
            <person name="Priest M."/>
            <person name="Roberts A."/>
            <person name="Saif S."/>
            <person name="Shea T."/>
            <person name="Sisk P."/>
            <person name="Sykes S."/>
            <person name="Wortman J."/>
            <person name="Nusbaum C."/>
            <person name="Birren B."/>
        </authorList>
    </citation>
    <scope>NUCLEOTIDE SEQUENCE [LARGE SCALE GENOMIC DNA]</scope>
    <source>
        <strain evidence="3 4">VS20</strain>
    </source>
</reference>
<dbReference type="InterPro" id="IPR011011">
    <property type="entry name" value="Znf_FYVE_PHD"/>
</dbReference>
<evidence type="ECO:0000256" key="1">
    <source>
        <dbReference type="SAM" id="MobiDB-lite"/>
    </source>
</evidence>
<dbReference type="InterPro" id="IPR003018">
    <property type="entry name" value="GAF"/>
</dbReference>
<evidence type="ECO:0000313" key="3">
    <source>
        <dbReference type="EMBL" id="EQC40273.1"/>
    </source>
</evidence>
<dbReference type="EMBL" id="JH767136">
    <property type="protein sequence ID" value="EQC40273.1"/>
    <property type="molecule type" value="Genomic_DNA"/>
</dbReference>
<dbReference type="SUPFAM" id="SSF57903">
    <property type="entry name" value="FYVE/PHD zinc finger"/>
    <property type="match status" value="1"/>
</dbReference>
<evidence type="ECO:0000259" key="2">
    <source>
        <dbReference type="Pfam" id="PF01590"/>
    </source>
</evidence>
<keyword evidence="4" id="KW-1185">Reference proteome</keyword>
<dbReference type="GeneID" id="19942904"/>
<dbReference type="VEuPathDB" id="FungiDB:SDRG_02177"/>
<dbReference type="RefSeq" id="XP_008605972.1">
    <property type="nucleotide sequence ID" value="XM_008607750.1"/>
</dbReference>
<name>T0S559_SAPDV</name>
<evidence type="ECO:0000313" key="4">
    <source>
        <dbReference type="Proteomes" id="UP000030762"/>
    </source>
</evidence>
<organism evidence="3 4">
    <name type="scientific">Saprolegnia diclina (strain VS20)</name>
    <dbReference type="NCBI Taxonomy" id="1156394"/>
    <lineage>
        <taxon>Eukaryota</taxon>
        <taxon>Sar</taxon>
        <taxon>Stramenopiles</taxon>
        <taxon>Oomycota</taxon>
        <taxon>Saprolegniomycetes</taxon>
        <taxon>Saprolegniales</taxon>
        <taxon>Saprolegniaceae</taxon>
        <taxon>Saprolegnia</taxon>
    </lineage>
</organism>
<dbReference type="Proteomes" id="UP000030762">
    <property type="component" value="Unassembled WGS sequence"/>
</dbReference>
<dbReference type="Gene3D" id="3.30.40.10">
    <property type="entry name" value="Zinc/RING finger domain, C3HC4 (zinc finger)"/>
    <property type="match status" value="1"/>
</dbReference>
<accession>T0S559</accession>
<feature type="region of interest" description="Disordered" evidence="1">
    <location>
        <begin position="63"/>
        <end position="88"/>
    </location>
</feature>
<dbReference type="OMA" id="CSAAICR"/>
<dbReference type="OrthoDB" id="69167at2759"/>
<proteinExistence type="predicted"/>
<protein>
    <recommendedName>
        <fullName evidence="2">GAF domain-containing protein</fullName>
    </recommendedName>
</protein>
<sequence length="346" mass="37040">MPCALCAKSFNLIRRRHSCVVCSAAICRDCAGDSNKCLHCKEAAATILPSKPTTSPKLLLSYRGTRKPTKQDGVSRRPSPLPIPARRPWVLTTPPPAAPEQQPAAATAAQETFDAADFIDDQTVTDHDDPIAFLSVRCVRVEAHVAALRAHGPLSNLLHQAAFAANATIASIQLIGPQRVFAVAAYGYSDWSQGVWDHSMLVQSLEATPVPGTSSFQGIGHLTSHPWSAQPHVKTFMSIPVMVDDDHCIGTLDLASTSFTVPTPESIQELQVIAQSLGPMLVGLIDAWPSSPPTNMRLHAAPSYGEAHDMMQALIAKAEHTADVVRSQRSLAIKPLASSEIGICSI</sequence>
<dbReference type="InterPro" id="IPR013083">
    <property type="entry name" value="Znf_RING/FYVE/PHD"/>
</dbReference>
<dbReference type="InParanoid" id="T0S559"/>
<dbReference type="AlphaFoldDB" id="T0S559"/>